<dbReference type="GO" id="GO:0006289">
    <property type="term" value="P:nucleotide-excision repair"/>
    <property type="evidence" value="ECO:0007669"/>
    <property type="project" value="UniProtKB-ARBA"/>
</dbReference>
<name>A0AAD5K8W8_9FUNG</name>
<dbReference type="GO" id="GO:0004519">
    <property type="term" value="F:endonuclease activity"/>
    <property type="evidence" value="ECO:0007669"/>
    <property type="project" value="UniProtKB-KW"/>
</dbReference>
<proteinExistence type="inferred from homology"/>
<dbReference type="SUPFAM" id="SSF52980">
    <property type="entry name" value="Restriction endonuclease-like"/>
    <property type="match status" value="1"/>
</dbReference>
<dbReference type="FunFam" id="3.40.50.10130:FF:000001">
    <property type="entry name" value="DNA excision repair protein ERCC-1"/>
    <property type="match status" value="1"/>
</dbReference>
<dbReference type="GO" id="GO:0070522">
    <property type="term" value="C:ERCC4-ERCC1 complex"/>
    <property type="evidence" value="ECO:0007669"/>
    <property type="project" value="TreeGrafter"/>
</dbReference>
<dbReference type="CDD" id="cd22325">
    <property type="entry name" value="ERCC1_C-like"/>
    <property type="match status" value="1"/>
</dbReference>
<evidence type="ECO:0000256" key="1">
    <source>
        <dbReference type="ARBA" id="ARBA00004123"/>
    </source>
</evidence>
<comment type="similarity">
    <text evidence="2">Belongs to the ERCC1/RAD10/SWI10 family.</text>
</comment>
<dbReference type="Gene3D" id="1.10.150.20">
    <property type="entry name" value="5' to 3' exonuclease, C-terminal subdomain"/>
    <property type="match status" value="1"/>
</dbReference>
<keyword evidence="9" id="KW-0255">Endonuclease</keyword>
<evidence type="ECO:0000256" key="4">
    <source>
        <dbReference type="ARBA" id="ARBA00023125"/>
    </source>
</evidence>
<dbReference type="InterPro" id="IPR047260">
    <property type="entry name" value="ERCC1-like_central_dom"/>
</dbReference>
<dbReference type="Pfam" id="PF14520">
    <property type="entry name" value="HHH_5"/>
    <property type="match status" value="1"/>
</dbReference>
<feature type="non-terminal residue" evidence="9">
    <location>
        <position position="1"/>
    </location>
</feature>
<gene>
    <name evidence="9" type="ORF">BDA99DRAFT_413206</name>
</gene>
<dbReference type="EMBL" id="JAIXMP010000021">
    <property type="protein sequence ID" value="KAI9256540.1"/>
    <property type="molecule type" value="Genomic_DNA"/>
</dbReference>
<dbReference type="InterPro" id="IPR004579">
    <property type="entry name" value="ERCC1/RAD10/SWI10"/>
</dbReference>
<evidence type="ECO:0000259" key="8">
    <source>
        <dbReference type="Pfam" id="PF03834"/>
    </source>
</evidence>
<dbReference type="GO" id="GO:0006312">
    <property type="term" value="P:mitotic recombination"/>
    <property type="evidence" value="ECO:0007669"/>
    <property type="project" value="TreeGrafter"/>
</dbReference>
<dbReference type="AlphaFoldDB" id="A0AAD5K8W8"/>
<evidence type="ECO:0000313" key="9">
    <source>
        <dbReference type="EMBL" id="KAI9256540.1"/>
    </source>
</evidence>
<evidence type="ECO:0000256" key="7">
    <source>
        <dbReference type="ARBA" id="ARBA00071993"/>
    </source>
</evidence>
<dbReference type="Gene3D" id="3.40.50.10130">
    <property type="match status" value="1"/>
</dbReference>
<reference evidence="9" key="2">
    <citation type="submission" date="2023-02" db="EMBL/GenBank/DDBJ databases">
        <authorList>
            <consortium name="DOE Joint Genome Institute"/>
            <person name="Mondo S.J."/>
            <person name="Chang Y."/>
            <person name="Wang Y."/>
            <person name="Ahrendt S."/>
            <person name="Andreopoulos W."/>
            <person name="Barry K."/>
            <person name="Beard J."/>
            <person name="Benny G.L."/>
            <person name="Blankenship S."/>
            <person name="Bonito G."/>
            <person name="Cuomo C."/>
            <person name="Desiro A."/>
            <person name="Gervers K.A."/>
            <person name="Hundley H."/>
            <person name="Kuo A."/>
            <person name="LaButti K."/>
            <person name="Lang B.F."/>
            <person name="Lipzen A."/>
            <person name="O'Donnell K."/>
            <person name="Pangilinan J."/>
            <person name="Reynolds N."/>
            <person name="Sandor L."/>
            <person name="Smith M.W."/>
            <person name="Tsang A."/>
            <person name="Grigoriev I.V."/>
            <person name="Stajich J.E."/>
            <person name="Spatafora J.W."/>
        </authorList>
    </citation>
    <scope>NUCLEOTIDE SEQUENCE</scope>
    <source>
        <strain evidence="9">RSA 2281</strain>
    </source>
</reference>
<dbReference type="Proteomes" id="UP001209540">
    <property type="component" value="Unassembled WGS sequence"/>
</dbReference>
<dbReference type="PANTHER" id="PTHR12749">
    <property type="entry name" value="EXCISION REPAIR CROSS-COMPLEMENTING 1 ERCC1"/>
    <property type="match status" value="1"/>
</dbReference>
<comment type="subcellular location">
    <subcellularLocation>
        <location evidence="1">Nucleus</location>
    </subcellularLocation>
</comment>
<protein>
    <recommendedName>
        <fullName evidence="7">DNA excision repair protein ERCC-1</fullName>
    </recommendedName>
</protein>
<keyword evidence="9" id="KW-0378">Hydrolase</keyword>
<dbReference type="Pfam" id="PF03834">
    <property type="entry name" value="Rad10"/>
    <property type="match status" value="1"/>
</dbReference>
<keyword evidence="4" id="KW-0238">DNA-binding</keyword>
<dbReference type="FunFam" id="1.10.150.20:FF:000017">
    <property type="entry name" value="DNA excision repair protein ERCC-1"/>
    <property type="match status" value="1"/>
</dbReference>
<keyword evidence="3" id="KW-0227">DNA damage</keyword>
<evidence type="ECO:0000256" key="6">
    <source>
        <dbReference type="ARBA" id="ARBA00023242"/>
    </source>
</evidence>
<dbReference type="GO" id="GO:0003697">
    <property type="term" value="F:single-stranded DNA binding"/>
    <property type="evidence" value="ECO:0007669"/>
    <property type="project" value="TreeGrafter"/>
</dbReference>
<sequence>SGNTILVNFSRQKDNPILKHIHNVPWEHDDAIKSDFAVGKTTGVWFLSLRYHRLNPGYIHDRIGDAARTYVLRILLIHVDVENYHEALRELNRTAILNNFTLVLSWSKEEAARYLETFKVLEHTPPDLIRERSKEDYADTLERSLTNVRSVNKTDVLTLRTHFHSLKGIANAKADQLAMCPGFGEQKVKRLQQAFVQPF</sequence>
<keyword evidence="5" id="KW-0234">DNA repair</keyword>
<dbReference type="PANTHER" id="PTHR12749:SF0">
    <property type="entry name" value="DNA EXCISION REPAIR PROTEIN ERCC-1"/>
    <property type="match status" value="1"/>
</dbReference>
<dbReference type="SUPFAM" id="SSF47781">
    <property type="entry name" value="RuvA domain 2-like"/>
    <property type="match status" value="1"/>
</dbReference>
<keyword evidence="10" id="KW-1185">Reference proteome</keyword>
<evidence type="ECO:0000256" key="3">
    <source>
        <dbReference type="ARBA" id="ARBA00022763"/>
    </source>
</evidence>
<keyword evidence="6" id="KW-0539">Nucleus</keyword>
<evidence type="ECO:0000256" key="2">
    <source>
        <dbReference type="ARBA" id="ARBA00008283"/>
    </source>
</evidence>
<feature type="non-terminal residue" evidence="9">
    <location>
        <position position="199"/>
    </location>
</feature>
<dbReference type="GO" id="GO:0000110">
    <property type="term" value="C:nucleotide-excision repair factor 1 complex"/>
    <property type="evidence" value="ECO:0007669"/>
    <property type="project" value="TreeGrafter"/>
</dbReference>
<organism evidence="9 10">
    <name type="scientific">Phascolomyces articulosus</name>
    <dbReference type="NCBI Taxonomy" id="60185"/>
    <lineage>
        <taxon>Eukaryota</taxon>
        <taxon>Fungi</taxon>
        <taxon>Fungi incertae sedis</taxon>
        <taxon>Mucoromycota</taxon>
        <taxon>Mucoromycotina</taxon>
        <taxon>Mucoromycetes</taxon>
        <taxon>Mucorales</taxon>
        <taxon>Lichtheimiaceae</taxon>
        <taxon>Phascolomyces</taxon>
    </lineage>
</organism>
<dbReference type="NCBIfam" id="TIGR00597">
    <property type="entry name" value="rad10"/>
    <property type="match status" value="1"/>
</dbReference>
<dbReference type="GO" id="GO:0006302">
    <property type="term" value="P:double-strand break repair"/>
    <property type="evidence" value="ECO:0007669"/>
    <property type="project" value="UniProtKB-ARBA"/>
</dbReference>
<evidence type="ECO:0000256" key="5">
    <source>
        <dbReference type="ARBA" id="ARBA00023204"/>
    </source>
</evidence>
<evidence type="ECO:0000313" key="10">
    <source>
        <dbReference type="Proteomes" id="UP001209540"/>
    </source>
</evidence>
<dbReference type="InterPro" id="IPR010994">
    <property type="entry name" value="RuvA_2-like"/>
</dbReference>
<feature type="domain" description="ERCC1-like central" evidence="8">
    <location>
        <begin position="5"/>
        <end position="119"/>
    </location>
</feature>
<dbReference type="GO" id="GO:0003684">
    <property type="term" value="F:damaged DNA binding"/>
    <property type="evidence" value="ECO:0007669"/>
    <property type="project" value="InterPro"/>
</dbReference>
<reference evidence="9" key="1">
    <citation type="journal article" date="2022" name="IScience">
        <title>Evolution of zygomycete secretomes and the origins of terrestrial fungal ecologies.</title>
        <authorList>
            <person name="Chang Y."/>
            <person name="Wang Y."/>
            <person name="Mondo S."/>
            <person name="Ahrendt S."/>
            <person name="Andreopoulos W."/>
            <person name="Barry K."/>
            <person name="Beard J."/>
            <person name="Benny G.L."/>
            <person name="Blankenship S."/>
            <person name="Bonito G."/>
            <person name="Cuomo C."/>
            <person name="Desiro A."/>
            <person name="Gervers K.A."/>
            <person name="Hundley H."/>
            <person name="Kuo A."/>
            <person name="LaButti K."/>
            <person name="Lang B.F."/>
            <person name="Lipzen A."/>
            <person name="O'Donnell K."/>
            <person name="Pangilinan J."/>
            <person name="Reynolds N."/>
            <person name="Sandor L."/>
            <person name="Smith M.E."/>
            <person name="Tsang A."/>
            <person name="Grigoriev I.V."/>
            <person name="Stajich J.E."/>
            <person name="Spatafora J.W."/>
        </authorList>
    </citation>
    <scope>NUCLEOTIDE SEQUENCE</scope>
    <source>
        <strain evidence="9">RSA 2281</strain>
    </source>
</reference>
<comment type="caution">
    <text evidence="9">The sequence shown here is derived from an EMBL/GenBank/DDBJ whole genome shotgun (WGS) entry which is preliminary data.</text>
</comment>
<accession>A0AAD5K8W8</accession>
<dbReference type="GO" id="GO:0070914">
    <property type="term" value="P:UV-damage excision repair"/>
    <property type="evidence" value="ECO:0007669"/>
    <property type="project" value="TreeGrafter"/>
</dbReference>
<keyword evidence="9" id="KW-0540">Nuclease</keyword>
<dbReference type="InterPro" id="IPR011335">
    <property type="entry name" value="Restrct_endonuc-II-like"/>
</dbReference>